<accession>A0A8E2DSV5</accession>
<organism evidence="1 2">
    <name type="scientific">Obba rivulosa</name>
    <dbReference type="NCBI Taxonomy" id="1052685"/>
    <lineage>
        <taxon>Eukaryota</taxon>
        <taxon>Fungi</taxon>
        <taxon>Dikarya</taxon>
        <taxon>Basidiomycota</taxon>
        <taxon>Agaricomycotina</taxon>
        <taxon>Agaricomycetes</taxon>
        <taxon>Polyporales</taxon>
        <taxon>Gelatoporiaceae</taxon>
        <taxon>Obba</taxon>
    </lineage>
</organism>
<dbReference type="EMBL" id="KV722338">
    <property type="protein sequence ID" value="OCH95066.1"/>
    <property type="molecule type" value="Genomic_DNA"/>
</dbReference>
<dbReference type="Proteomes" id="UP000250043">
    <property type="component" value="Unassembled WGS sequence"/>
</dbReference>
<proteinExistence type="predicted"/>
<evidence type="ECO:0000313" key="1">
    <source>
        <dbReference type="EMBL" id="OCH95066.1"/>
    </source>
</evidence>
<evidence type="ECO:0000313" key="2">
    <source>
        <dbReference type="Proteomes" id="UP000250043"/>
    </source>
</evidence>
<protein>
    <submittedName>
        <fullName evidence="1">Uncharacterized protein</fullName>
    </submittedName>
</protein>
<gene>
    <name evidence="1" type="ORF">OBBRIDRAFT_640955</name>
</gene>
<dbReference type="AlphaFoldDB" id="A0A8E2DSV5"/>
<keyword evidence="2" id="KW-1185">Reference proteome</keyword>
<name>A0A8E2DSV5_9APHY</name>
<sequence>MYFQIPGLKVQAKGSHRTVGRKQIGWVVAASLRVAQDAGRGIVQATADLPPKYDDRSCKAGPLAGLAAARCRFHVDHILGDNCRQERWTLRGQSRSEARAVIVRRTNRRQQRHRTCGLLEAGIQTASLYRTFPPRNLVHIFAPRTFLISLYTYLLFSRKSCTLYIIPEIPSDPNPNLFRQS</sequence>
<reference evidence="1 2" key="1">
    <citation type="submission" date="2016-07" db="EMBL/GenBank/DDBJ databases">
        <title>Draft genome of the white-rot fungus Obba rivulosa 3A-2.</title>
        <authorList>
            <consortium name="DOE Joint Genome Institute"/>
            <person name="Miettinen O."/>
            <person name="Riley R."/>
            <person name="Acob R."/>
            <person name="Barry K."/>
            <person name="Cullen D."/>
            <person name="De Vries R."/>
            <person name="Hainaut M."/>
            <person name="Hatakka A."/>
            <person name="Henrissat B."/>
            <person name="Hilden K."/>
            <person name="Kuo R."/>
            <person name="Labutti K."/>
            <person name="Lipzen A."/>
            <person name="Makela M.R."/>
            <person name="Sandor L."/>
            <person name="Spatafora J.W."/>
            <person name="Grigoriev I.V."/>
            <person name="Hibbett D.S."/>
        </authorList>
    </citation>
    <scope>NUCLEOTIDE SEQUENCE [LARGE SCALE GENOMIC DNA]</scope>
    <source>
        <strain evidence="1 2">3A-2</strain>
    </source>
</reference>